<reference evidence="12" key="1">
    <citation type="journal article" date="2019" name="Int. J. Syst. Evol. Microbiol.">
        <title>The Global Catalogue of Microorganisms (GCM) 10K type strain sequencing project: providing services to taxonomists for standard genome sequencing and annotation.</title>
        <authorList>
            <consortium name="The Broad Institute Genomics Platform"/>
            <consortium name="The Broad Institute Genome Sequencing Center for Infectious Disease"/>
            <person name="Wu L."/>
            <person name="Ma J."/>
        </authorList>
    </citation>
    <scope>NUCLEOTIDE SEQUENCE [LARGE SCALE GENOMIC DNA]</scope>
    <source>
        <strain evidence="12">CGMCC 1.15111</strain>
    </source>
</reference>
<sequence length="333" mass="38480">MKSLFKLPQVLWIFFTLVVYSSVLISPLFFKYSGIVSFGVPLVLLLNFLLLIASLFFKWKSGFIALVLLIVGYPFLQVSFSFGGREESTSKSVSIMNYNVKWFVDAKKDNYEEVIDWMDKVDVDIMCFQEFYPLKNISPRIAQKGYRASLHKDQFHVAIYSRYPIINEGLVFPLDELNNARFADIKIGKDTLRVYSVHLESMGINPDKIQNPEGIKLEYENVKNRFITASARRTRQIKELLAHAASGPRKHIFAGDFNDVPFSYNYFQFKKKYKNAFEEAGRGMGVTYNGKLPFLRIDNQFYSQGIKALELKTVNDVYYSDHFPLIGIYDITP</sequence>
<feature type="transmembrane region" description="Helical" evidence="9">
    <location>
        <begin position="36"/>
        <end position="56"/>
    </location>
</feature>
<keyword evidence="5" id="KW-0227">DNA damage</keyword>
<organism evidence="11 12">
    <name type="scientific">Roseivirga thermotolerans</name>
    <dbReference type="NCBI Taxonomy" id="1758176"/>
    <lineage>
        <taxon>Bacteria</taxon>
        <taxon>Pseudomonadati</taxon>
        <taxon>Bacteroidota</taxon>
        <taxon>Cytophagia</taxon>
        <taxon>Cytophagales</taxon>
        <taxon>Roseivirgaceae</taxon>
        <taxon>Roseivirga</taxon>
    </lineage>
</organism>
<dbReference type="Pfam" id="PF03372">
    <property type="entry name" value="Exo_endo_phos"/>
    <property type="match status" value="1"/>
</dbReference>
<feature type="transmembrane region" description="Helical" evidence="9">
    <location>
        <begin position="12"/>
        <end position="30"/>
    </location>
</feature>
<dbReference type="RefSeq" id="WP_189630589.1">
    <property type="nucleotide sequence ID" value="NZ_BNAG01000003.1"/>
</dbReference>
<keyword evidence="8" id="KW-0234">DNA repair</keyword>
<evidence type="ECO:0000256" key="4">
    <source>
        <dbReference type="ARBA" id="ARBA00022723"/>
    </source>
</evidence>
<dbReference type="InterPro" id="IPR036691">
    <property type="entry name" value="Endo/exonu/phosph_ase_sf"/>
</dbReference>
<gene>
    <name evidence="11" type="ORF">GCM10011340_24950</name>
</gene>
<keyword evidence="4" id="KW-0479">Metal-binding</keyword>
<evidence type="ECO:0000256" key="9">
    <source>
        <dbReference type="SAM" id="Phobius"/>
    </source>
</evidence>
<accession>A0ABQ3IBY8</accession>
<keyword evidence="6" id="KW-0378">Hydrolase</keyword>
<evidence type="ECO:0000256" key="8">
    <source>
        <dbReference type="ARBA" id="ARBA00023204"/>
    </source>
</evidence>
<feature type="domain" description="Endonuclease/exonuclease/phosphatase" evidence="10">
    <location>
        <begin position="96"/>
        <end position="322"/>
    </location>
</feature>
<dbReference type="EMBL" id="BNAG01000003">
    <property type="protein sequence ID" value="GHE68227.1"/>
    <property type="molecule type" value="Genomic_DNA"/>
</dbReference>
<evidence type="ECO:0000256" key="6">
    <source>
        <dbReference type="ARBA" id="ARBA00022801"/>
    </source>
</evidence>
<dbReference type="Gene3D" id="3.60.10.10">
    <property type="entry name" value="Endonuclease/exonuclease/phosphatase"/>
    <property type="match status" value="1"/>
</dbReference>
<keyword evidence="9" id="KW-0812">Transmembrane</keyword>
<comment type="cofactor">
    <cofactor evidence="2">
        <name>Mg(2+)</name>
        <dbReference type="ChEBI" id="CHEBI:18420"/>
    </cofactor>
</comment>
<evidence type="ECO:0000256" key="7">
    <source>
        <dbReference type="ARBA" id="ARBA00022842"/>
    </source>
</evidence>
<comment type="caution">
    <text evidence="11">The sequence shown here is derived from an EMBL/GenBank/DDBJ whole genome shotgun (WGS) entry which is preliminary data.</text>
</comment>
<comment type="cofactor">
    <cofactor evidence="1">
        <name>Mn(2+)</name>
        <dbReference type="ChEBI" id="CHEBI:29035"/>
    </cofactor>
</comment>
<keyword evidence="11" id="KW-0255">Endonuclease</keyword>
<evidence type="ECO:0000256" key="2">
    <source>
        <dbReference type="ARBA" id="ARBA00001946"/>
    </source>
</evidence>
<keyword evidence="3" id="KW-0540">Nuclease</keyword>
<name>A0ABQ3IBY8_9BACT</name>
<evidence type="ECO:0000313" key="11">
    <source>
        <dbReference type="EMBL" id="GHE68227.1"/>
    </source>
</evidence>
<keyword evidence="12" id="KW-1185">Reference proteome</keyword>
<dbReference type="Proteomes" id="UP000658258">
    <property type="component" value="Unassembled WGS sequence"/>
</dbReference>
<proteinExistence type="predicted"/>
<dbReference type="PANTHER" id="PTHR15822:SF4">
    <property type="entry name" value="TYROSYL-DNA PHOSPHODIESTERASE 2"/>
    <property type="match status" value="1"/>
</dbReference>
<dbReference type="InterPro" id="IPR051547">
    <property type="entry name" value="TDP2-like"/>
</dbReference>
<feature type="transmembrane region" description="Helical" evidence="9">
    <location>
        <begin position="63"/>
        <end position="82"/>
    </location>
</feature>
<dbReference type="InterPro" id="IPR005135">
    <property type="entry name" value="Endo/exonuclease/phosphatase"/>
</dbReference>
<protein>
    <submittedName>
        <fullName evidence="11">Endonuclease</fullName>
    </submittedName>
</protein>
<dbReference type="SUPFAM" id="SSF56219">
    <property type="entry name" value="DNase I-like"/>
    <property type="match status" value="1"/>
</dbReference>
<evidence type="ECO:0000313" key="12">
    <source>
        <dbReference type="Proteomes" id="UP000658258"/>
    </source>
</evidence>
<keyword evidence="9" id="KW-1133">Transmembrane helix</keyword>
<evidence type="ECO:0000256" key="5">
    <source>
        <dbReference type="ARBA" id="ARBA00022763"/>
    </source>
</evidence>
<evidence type="ECO:0000256" key="3">
    <source>
        <dbReference type="ARBA" id="ARBA00022722"/>
    </source>
</evidence>
<keyword evidence="7" id="KW-0460">Magnesium</keyword>
<evidence type="ECO:0000259" key="10">
    <source>
        <dbReference type="Pfam" id="PF03372"/>
    </source>
</evidence>
<dbReference type="GO" id="GO:0004519">
    <property type="term" value="F:endonuclease activity"/>
    <property type="evidence" value="ECO:0007669"/>
    <property type="project" value="UniProtKB-KW"/>
</dbReference>
<keyword evidence="9" id="KW-0472">Membrane</keyword>
<dbReference type="CDD" id="cd09084">
    <property type="entry name" value="EEP-2"/>
    <property type="match status" value="1"/>
</dbReference>
<evidence type="ECO:0000256" key="1">
    <source>
        <dbReference type="ARBA" id="ARBA00001936"/>
    </source>
</evidence>
<dbReference type="PANTHER" id="PTHR15822">
    <property type="entry name" value="TRAF AND TNF RECEPTOR-ASSOCIATED PROTEIN"/>
    <property type="match status" value="1"/>
</dbReference>